<proteinExistence type="predicted"/>
<feature type="compositionally biased region" description="Low complexity" evidence="1">
    <location>
        <begin position="105"/>
        <end position="179"/>
    </location>
</feature>
<feature type="chain" id="PRO_5034930260" evidence="2">
    <location>
        <begin position="23"/>
        <end position="206"/>
    </location>
</feature>
<dbReference type="GeneTree" id="ENSGT01140000285954"/>
<protein>
    <submittedName>
        <fullName evidence="3">Uncharacterized protein</fullName>
    </submittedName>
</protein>
<dbReference type="Ensembl" id="ENSMSIT00000004042.1">
    <property type="protein sequence ID" value="ENSMSIP00000003191.1"/>
    <property type="gene ID" value="ENSMSIG00000002978.1"/>
</dbReference>
<evidence type="ECO:0000313" key="3">
    <source>
        <dbReference type="Ensembl" id="ENSMSIP00000003191.1"/>
    </source>
</evidence>
<feature type="signal peptide" evidence="2">
    <location>
        <begin position="1"/>
        <end position="22"/>
    </location>
</feature>
<keyword evidence="4" id="KW-1185">Reference proteome</keyword>
<evidence type="ECO:0000256" key="1">
    <source>
        <dbReference type="SAM" id="MobiDB-lite"/>
    </source>
</evidence>
<dbReference type="AlphaFoldDB" id="A0A8C6MPL5"/>
<dbReference type="Proteomes" id="UP000694415">
    <property type="component" value="Unplaced"/>
</dbReference>
<accession>A0A8C6MPL5</accession>
<evidence type="ECO:0000256" key="2">
    <source>
        <dbReference type="SAM" id="SignalP"/>
    </source>
</evidence>
<feature type="region of interest" description="Disordered" evidence="1">
    <location>
        <begin position="101"/>
        <end position="179"/>
    </location>
</feature>
<name>A0A8C6MPL5_MUSSI</name>
<organism evidence="3 4">
    <name type="scientific">Mus spicilegus</name>
    <name type="common">Mound-building mouse</name>
    <dbReference type="NCBI Taxonomy" id="10103"/>
    <lineage>
        <taxon>Eukaryota</taxon>
        <taxon>Metazoa</taxon>
        <taxon>Chordata</taxon>
        <taxon>Craniata</taxon>
        <taxon>Vertebrata</taxon>
        <taxon>Euteleostomi</taxon>
        <taxon>Mammalia</taxon>
        <taxon>Eutheria</taxon>
        <taxon>Euarchontoglires</taxon>
        <taxon>Glires</taxon>
        <taxon>Rodentia</taxon>
        <taxon>Myomorpha</taxon>
        <taxon>Muroidea</taxon>
        <taxon>Muridae</taxon>
        <taxon>Murinae</taxon>
        <taxon>Mus</taxon>
        <taxon>Mus</taxon>
    </lineage>
</organism>
<dbReference type="PANTHER" id="PTHR34485:SF2">
    <property type="entry name" value="PROLINE RICH, LACRIMAL 1"/>
    <property type="match status" value="1"/>
</dbReference>
<reference evidence="3" key="1">
    <citation type="submission" date="2025-08" db="UniProtKB">
        <authorList>
            <consortium name="Ensembl"/>
        </authorList>
    </citation>
    <scope>IDENTIFICATION</scope>
</reference>
<dbReference type="PANTHER" id="PTHR34485">
    <property type="entry name" value="PROLINE-RICH, LACRIMAL 1"/>
    <property type="match status" value="1"/>
</dbReference>
<evidence type="ECO:0000313" key="4">
    <source>
        <dbReference type="Proteomes" id="UP000694415"/>
    </source>
</evidence>
<keyword evidence="2" id="KW-0732">Signal</keyword>
<sequence length="206" mass="22716">MKSEMFILGLLALTSYFMPGESHHKSRSSQFPVRKYLQDPRYPRYPRYPRPHYSYGFIPSSPKFPKDNQWYKMCPPGTTLMLISRRSPKFLCVPKRQIISDKTKPNATTPAPTTKPTTNVTTPATTTNATTPATTTNATTPATTTKSTTKGPTTSPKPSTSTAIPTTTKSANSTSSTTTSTTIQTTTSTLAELVWKILQQIFGLKK</sequence>
<reference evidence="3" key="2">
    <citation type="submission" date="2025-09" db="UniProtKB">
        <authorList>
            <consortium name="Ensembl"/>
        </authorList>
    </citation>
    <scope>IDENTIFICATION</scope>
</reference>